<feature type="compositionally biased region" description="Basic and acidic residues" evidence="6">
    <location>
        <begin position="412"/>
        <end position="428"/>
    </location>
</feature>
<feature type="region of interest" description="Disordered" evidence="6">
    <location>
        <begin position="683"/>
        <end position="708"/>
    </location>
</feature>
<dbReference type="SUPFAM" id="SSF46565">
    <property type="entry name" value="Chaperone J-domain"/>
    <property type="match status" value="1"/>
</dbReference>
<dbReference type="Proteomes" id="UP000698800">
    <property type="component" value="Unassembled WGS sequence"/>
</dbReference>
<comment type="subcellular location">
    <subcellularLocation>
        <location evidence="2">Cytoplasm</location>
    </subcellularLocation>
    <subcellularLocation>
        <location evidence="1">Nucleus</location>
    </subcellularLocation>
</comment>
<feature type="domain" description="J" evidence="7">
    <location>
        <begin position="595"/>
        <end position="660"/>
    </location>
</feature>
<protein>
    <recommendedName>
        <fullName evidence="7">J domain-containing protein</fullName>
    </recommendedName>
</protein>
<dbReference type="GO" id="GO:0005681">
    <property type="term" value="C:spliceosomal complex"/>
    <property type="evidence" value="ECO:0007669"/>
    <property type="project" value="TreeGrafter"/>
</dbReference>
<feature type="compositionally biased region" description="Polar residues" evidence="6">
    <location>
        <begin position="759"/>
        <end position="770"/>
    </location>
</feature>
<dbReference type="GO" id="GO:0005737">
    <property type="term" value="C:cytoplasm"/>
    <property type="evidence" value="ECO:0007669"/>
    <property type="project" value="UniProtKB-SubCell"/>
</dbReference>
<feature type="compositionally biased region" description="Gly residues" evidence="6">
    <location>
        <begin position="873"/>
        <end position="884"/>
    </location>
</feature>
<dbReference type="Pfam" id="PF05205">
    <property type="entry name" value="COMPASS-Shg1"/>
    <property type="match status" value="1"/>
</dbReference>
<dbReference type="InterPro" id="IPR035979">
    <property type="entry name" value="RBD_domain_sf"/>
</dbReference>
<dbReference type="AlphaFoldDB" id="A0A9P8IGR3"/>
<dbReference type="OrthoDB" id="376357at2759"/>
<dbReference type="Gene3D" id="1.10.287.110">
    <property type="entry name" value="DnaJ domain"/>
    <property type="match status" value="1"/>
</dbReference>
<dbReference type="InterPro" id="IPR052094">
    <property type="entry name" value="Pre-mRNA-splicing_ERAD"/>
</dbReference>
<dbReference type="InterPro" id="IPR000504">
    <property type="entry name" value="RRM_dom"/>
</dbReference>
<evidence type="ECO:0000313" key="9">
    <source>
        <dbReference type="Proteomes" id="UP000698800"/>
    </source>
</evidence>
<feature type="compositionally biased region" description="Basic and acidic residues" evidence="6">
    <location>
        <begin position="143"/>
        <end position="246"/>
    </location>
</feature>
<evidence type="ECO:0000313" key="8">
    <source>
        <dbReference type="EMBL" id="KAH0547586.1"/>
    </source>
</evidence>
<evidence type="ECO:0000256" key="3">
    <source>
        <dbReference type="ARBA" id="ARBA00022490"/>
    </source>
</evidence>
<feature type="region of interest" description="Disordered" evidence="6">
    <location>
        <begin position="292"/>
        <end position="464"/>
    </location>
</feature>
<keyword evidence="5" id="KW-0539">Nucleus</keyword>
<comment type="caution">
    <text evidence="8">The sequence shown here is derived from an EMBL/GenBank/DDBJ whole genome shotgun (WGS) entry which is preliminary data.</text>
</comment>
<keyword evidence="4" id="KW-0143">Chaperone</keyword>
<evidence type="ECO:0000256" key="4">
    <source>
        <dbReference type="ARBA" id="ARBA00023186"/>
    </source>
</evidence>
<accession>A0A9P8IGR3</accession>
<reference evidence="8" key="1">
    <citation type="submission" date="2021-03" db="EMBL/GenBank/DDBJ databases">
        <title>Comparative genomics and phylogenomic investigation of the class Geoglossomycetes provide insights into ecological specialization and systematics.</title>
        <authorList>
            <person name="Melie T."/>
            <person name="Pirro S."/>
            <person name="Miller A.N."/>
            <person name="Quandt A."/>
        </authorList>
    </citation>
    <scope>NUCLEOTIDE SEQUENCE</scope>
    <source>
        <strain evidence="8">GBOQ0MN5Z8</strain>
    </source>
</reference>
<dbReference type="InterPro" id="IPR018253">
    <property type="entry name" value="DnaJ_domain_CS"/>
</dbReference>
<proteinExistence type="predicted"/>
<feature type="compositionally biased region" description="Basic and acidic residues" evidence="6">
    <location>
        <begin position="968"/>
        <end position="985"/>
    </location>
</feature>
<dbReference type="GO" id="GO:0000390">
    <property type="term" value="P:spliceosomal complex disassembly"/>
    <property type="evidence" value="ECO:0007669"/>
    <property type="project" value="TreeGrafter"/>
</dbReference>
<evidence type="ECO:0000259" key="7">
    <source>
        <dbReference type="PROSITE" id="PS50076"/>
    </source>
</evidence>
<feature type="compositionally biased region" description="Polar residues" evidence="6">
    <location>
        <begin position="935"/>
        <end position="947"/>
    </location>
</feature>
<dbReference type="PRINTS" id="PR00625">
    <property type="entry name" value="JDOMAIN"/>
</dbReference>
<feature type="compositionally biased region" description="Pro residues" evidence="6">
    <location>
        <begin position="887"/>
        <end position="899"/>
    </location>
</feature>
<dbReference type="EMBL" id="JAGHQL010000003">
    <property type="protein sequence ID" value="KAH0547586.1"/>
    <property type="molecule type" value="Genomic_DNA"/>
</dbReference>
<evidence type="ECO:0000256" key="2">
    <source>
        <dbReference type="ARBA" id="ARBA00004496"/>
    </source>
</evidence>
<feature type="compositionally biased region" description="Basic and acidic residues" evidence="6">
    <location>
        <begin position="333"/>
        <end position="360"/>
    </location>
</feature>
<dbReference type="PROSITE" id="PS50076">
    <property type="entry name" value="DNAJ_2"/>
    <property type="match status" value="1"/>
</dbReference>
<dbReference type="InterPro" id="IPR012677">
    <property type="entry name" value="Nucleotide-bd_a/b_plait_sf"/>
</dbReference>
<dbReference type="PANTHER" id="PTHR44313">
    <property type="entry name" value="DNAJ HOMOLOG SUBFAMILY C MEMBER 17"/>
    <property type="match status" value="1"/>
</dbReference>
<keyword evidence="9" id="KW-1185">Reference proteome</keyword>
<feature type="compositionally biased region" description="Low complexity" evidence="6">
    <location>
        <begin position="900"/>
        <end position="927"/>
    </location>
</feature>
<sequence length="994" mass="112026">MVRNGAVGDEYVPPRKKFKTSDLPLPAATRSAIDGLVHTFKKKGEFDKLRKHLWGKFTESNAKASFTSSLTELAESEIDRDPSLLARDRGKAATLIEGAVDRTDIYKTVDAEIDALINENLAQIEATVRAVRREEIGEASAADEERRGNKTEDDYAREAEEKRRERERIREMELERQREVEREKERIHERELEKQREEERQKEREKEELRALEREKERKREAEREREKELRRIKEREAERELERQRKVGCWGGDEKVGKVDVVKELEMEIEKRRISLPPEAAKALDEEALELLLKEGQEHSAKAKQRPEPERSASLEPPPRKTQRPSSNQKATKQDDNRGREVRVDKPSSRRDRSRDSHHAATRRHSRDNDRDATDRSRPRSRDRDRRRDGSRGRRNGRSRSPSRISPTQQHGERRKADPDSAGKEFWRAQQQAIREREADAYKQAQREQRERGEARGPAAMKRAHRPVVGIVPQTGADPGPHLPVAVMEGADRARTPAVASTAQFLATASPPAALRPDGVVTFPARRARLRSIHIGLELGEIPLHRREGEEAETEKSWIGHATLKLTGTLPPELRSAISMANEDLKAHATSSHDFYALLSITPETPQHEIRRAYRKTALKYHPDKHPDDPSAIETFHLLQIAYDVLSDPAIKALYDNARIARAAKARQSALLDGERRRMKEDLERREQGSFGGVKRKWDEEDPEEKLEREIRRLQEDGARRRREREEMLRREKLEEEEKTDPPPPEPTAPDTEPRPTNTGGTNVPTISRTIKARWPRSSSPPLTPSTLRSLFSKYGPIENAILLKDKKLRMGESREKKIMATGVVEFQSIVGAYKAVEDAKSGRGGVGRGVESVSWAGGSEPAIVRGVEELGLGGGKTAGGGDSPPSTPSTPSRPPPKFSSAGLSSTPKSSTTTSSNDGNGNNNNNIKRVPSFASFTSVGGNTPQGSPFDKGPQSPSLEEVTLIRLRNAERKRLEEEIRRKEAGAEAEGGGQE</sequence>
<evidence type="ECO:0000256" key="1">
    <source>
        <dbReference type="ARBA" id="ARBA00004123"/>
    </source>
</evidence>
<dbReference type="InterPro" id="IPR055264">
    <property type="entry name" value="BOD1/SHG1_dom"/>
</dbReference>
<feature type="compositionally biased region" description="Basic and acidic residues" evidence="6">
    <location>
        <begin position="293"/>
        <end position="314"/>
    </location>
</feature>
<evidence type="ECO:0000256" key="6">
    <source>
        <dbReference type="SAM" id="MobiDB-lite"/>
    </source>
</evidence>
<gene>
    <name evidence="8" type="ORF">FGG08_000311</name>
</gene>
<dbReference type="SUPFAM" id="SSF54928">
    <property type="entry name" value="RNA-binding domain, RBD"/>
    <property type="match status" value="1"/>
</dbReference>
<dbReference type="InterPro" id="IPR001623">
    <property type="entry name" value="DnaJ_domain"/>
</dbReference>
<dbReference type="Gene3D" id="3.30.70.330">
    <property type="match status" value="1"/>
</dbReference>
<feature type="region of interest" description="Disordered" evidence="6">
    <location>
        <begin position="720"/>
        <end position="786"/>
    </location>
</feature>
<dbReference type="SMART" id="SM00271">
    <property type="entry name" value="DnaJ"/>
    <property type="match status" value="1"/>
</dbReference>
<dbReference type="Pfam" id="PF00226">
    <property type="entry name" value="DnaJ"/>
    <property type="match status" value="1"/>
</dbReference>
<dbReference type="InterPro" id="IPR036869">
    <property type="entry name" value="J_dom_sf"/>
</dbReference>
<feature type="compositionally biased region" description="Basic and acidic residues" evidence="6">
    <location>
        <begin position="368"/>
        <end position="393"/>
    </location>
</feature>
<dbReference type="PANTHER" id="PTHR44313:SF1">
    <property type="entry name" value="DNAJ HOMOLOG SUBFAMILY C MEMBER 17"/>
    <property type="match status" value="1"/>
</dbReference>
<dbReference type="Pfam" id="PF00076">
    <property type="entry name" value="RRM_1"/>
    <property type="match status" value="1"/>
</dbReference>
<feature type="region of interest" description="Disordered" evidence="6">
    <location>
        <begin position="873"/>
        <end position="994"/>
    </location>
</feature>
<feature type="compositionally biased region" description="Basic and acidic residues" evidence="6">
    <location>
        <begin position="720"/>
        <end position="737"/>
    </location>
</feature>
<feature type="compositionally biased region" description="Basic and acidic residues" evidence="6">
    <location>
        <begin position="435"/>
        <end position="456"/>
    </location>
</feature>
<name>A0A9P8IGR3_9PEZI</name>
<feature type="compositionally biased region" description="Low complexity" evidence="6">
    <location>
        <begin position="777"/>
        <end position="786"/>
    </location>
</feature>
<evidence type="ECO:0000256" key="5">
    <source>
        <dbReference type="ARBA" id="ARBA00023242"/>
    </source>
</evidence>
<dbReference type="GO" id="GO:0003723">
    <property type="term" value="F:RNA binding"/>
    <property type="evidence" value="ECO:0007669"/>
    <property type="project" value="InterPro"/>
</dbReference>
<feature type="region of interest" description="Disordered" evidence="6">
    <location>
        <begin position="139"/>
        <end position="247"/>
    </location>
</feature>
<keyword evidence="3" id="KW-0963">Cytoplasm</keyword>
<dbReference type="CDD" id="cd06257">
    <property type="entry name" value="DnaJ"/>
    <property type="match status" value="1"/>
</dbReference>
<dbReference type="PROSITE" id="PS00636">
    <property type="entry name" value="DNAJ_1"/>
    <property type="match status" value="1"/>
</dbReference>
<organism evidence="8 9">
    <name type="scientific">Glutinoglossum americanum</name>
    <dbReference type="NCBI Taxonomy" id="1670608"/>
    <lineage>
        <taxon>Eukaryota</taxon>
        <taxon>Fungi</taxon>
        <taxon>Dikarya</taxon>
        <taxon>Ascomycota</taxon>
        <taxon>Pezizomycotina</taxon>
        <taxon>Geoglossomycetes</taxon>
        <taxon>Geoglossales</taxon>
        <taxon>Geoglossaceae</taxon>
        <taxon>Glutinoglossum</taxon>
    </lineage>
</organism>